<evidence type="ECO:0000259" key="5">
    <source>
        <dbReference type="Pfam" id="PF00394"/>
    </source>
</evidence>
<dbReference type="InterPro" id="IPR011707">
    <property type="entry name" value="Cu-oxidase-like_N"/>
</dbReference>
<evidence type="ECO:0008006" key="10">
    <source>
        <dbReference type="Google" id="ProtNLM"/>
    </source>
</evidence>
<dbReference type="EMBL" id="JARBHB010000002">
    <property type="protein sequence ID" value="KAJ8894501.1"/>
    <property type="molecule type" value="Genomic_DNA"/>
</dbReference>
<dbReference type="SUPFAM" id="SSF49503">
    <property type="entry name" value="Cupredoxins"/>
    <property type="match status" value="3"/>
</dbReference>
<dbReference type="InterPro" id="IPR001117">
    <property type="entry name" value="Cu-oxidase_2nd"/>
</dbReference>
<dbReference type="Pfam" id="PF07731">
    <property type="entry name" value="Cu-oxidase_2"/>
    <property type="match status" value="1"/>
</dbReference>
<accession>A0ABQ9IDU7</accession>
<dbReference type="InterPro" id="IPR008972">
    <property type="entry name" value="Cupredoxin"/>
</dbReference>
<feature type="domain" description="Plastocyanin-like" evidence="6">
    <location>
        <begin position="584"/>
        <end position="744"/>
    </location>
</feature>
<dbReference type="PANTHER" id="PTHR11709">
    <property type="entry name" value="MULTI-COPPER OXIDASE"/>
    <property type="match status" value="1"/>
</dbReference>
<protein>
    <recommendedName>
        <fullName evidence="10">Laccase</fullName>
    </recommendedName>
</protein>
<reference evidence="8 9" key="1">
    <citation type="submission" date="2023-02" db="EMBL/GenBank/DDBJ databases">
        <title>LHISI_Scaffold_Assembly.</title>
        <authorList>
            <person name="Stuart O.P."/>
            <person name="Cleave R."/>
            <person name="Magrath M.J.L."/>
            <person name="Mikheyev A.S."/>
        </authorList>
    </citation>
    <scope>NUCLEOTIDE SEQUENCE [LARGE SCALE GENOMIC DNA]</scope>
    <source>
        <strain evidence="8">Daus_M_001</strain>
        <tissue evidence="8">Leg muscle</tissue>
    </source>
</reference>
<keyword evidence="3" id="KW-0560">Oxidoreductase</keyword>
<dbReference type="CDD" id="cd13905">
    <property type="entry name" value="CuRO_3_tcLLC2_insect_like"/>
    <property type="match status" value="1"/>
</dbReference>
<dbReference type="InterPro" id="IPR045087">
    <property type="entry name" value="Cu-oxidase_fam"/>
</dbReference>
<evidence type="ECO:0000256" key="3">
    <source>
        <dbReference type="ARBA" id="ARBA00023002"/>
    </source>
</evidence>
<keyword evidence="4" id="KW-0186">Copper</keyword>
<dbReference type="InterPro" id="IPR011706">
    <property type="entry name" value="Cu-oxidase_C"/>
</dbReference>
<evidence type="ECO:0000259" key="7">
    <source>
        <dbReference type="Pfam" id="PF07732"/>
    </source>
</evidence>
<sequence length="825" mass="92586">MSESGFTPAHFSAHTEKTALVANPRGYHLFCVFRVEQIGPITTSSTQVCQGDYVVVDVENNMPEESTTVHWHGHHQRGTPYMDGVPFVTQCPILPHSAFRYQYYADSPGTHFWHSHSGCQRADGAYGGFVVRVPRKKDPHGDMYDYDLAEHLVQVIDWVPEMGVKKFVDHHHGLADNKPRNILVNGFGRNMSLLSLLDEPFAEDISQPTATFVVQQGFRYRFRLINAGFLNVPIQMSMDNHTMIVLSSDGMDIEPVEGMCYMSSHVGNGFAGELCRRERFDFVLEANHSVGNYWMRFRGLMDGDERFTSVSQVAILHYEGAPQDEDPPGVVGYEEARREGLVLNELNVGTGNNGTLVMPELTSLCPDDESLKPEADFTFYLAYDLYPIDNPHIYHAPYYGFGDGQCWVHAQKMNKRFTSYLIYGCVTSCGLLVPAVADRAGEQLNWRNVIFVRFVHCETQWPMIFRGSNRFLNCASALRCDRRVSLIAVNNAYSLPAALKKQVLCWLKYGAGLNCNTRAAVYWRGKMKGFEKVYLLSTATSHVYTRQFNHISMKTLPFPLLSQRHQLSEDMFCNSSTVGNCTGRYCECAHVLSVPLGAVVELIFIDEGRSFPRRLAAAARQLKSVHSKVLQIYLHGQSMYNHHTLPRVPYDANHPLHLHGHAFRVVAMERLGQTTSMEQVKALDAAGLINRNLHRAPLKDTVTVPDGGYTIVRVHATNPGYWLLHCHNGFHAELGMALVFKVGEHSEMAPVPRGFPQCNSWLPSQEELEVAEVPVTTTNTNTATAPTHWLPILTRQSSSAAATFQYPRSASCPLVVAVLLARALR</sequence>
<dbReference type="InterPro" id="IPR002355">
    <property type="entry name" value="Cu_oxidase_Cu_BS"/>
</dbReference>
<dbReference type="Proteomes" id="UP001159363">
    <property type="component" value="Chromosome 2"/>
</dbReference>
<evidence type="ECO:0000313" key="9">
    <source>
        <dbReference type="Proteomes" id="UP001159363"/>
    </source>
</evidence>
<dbReference type="PANTHER" id="PTHR11709:SF394">
    <property type="entry name" value="FI03373P-RELATED"/>
    <property type="match status" value="1"/>
</dbReference>
<evidence type="ECO:0000256" key="1">
    <source>
        <dbReference type="ARBA" id="ARBA00010609"/>
    </source>
</evidence>
<dbReference type="Gene3D" id="2.60.40.420">
    <property type="entry name" value="Cupredoxins - blue copper proteins"/>
    <property type="match status" value="3"/>
</dbReference>
<comment type="similarity">
    <text evidence="1">Belongs to the multicopper oxidase family.</text>
</comment>
<evidence type="ECO:0000256" key="2">
    <source>
        <dbReference type="ARBA" id="ARBA00022723"/>
    </source>
</evidence>
<dbReference type="CDD" id="cd13884">
    <property type="entry name" value="CuRO_2_tcLCC_insect_like"/>
    <property type="match status" value="1"/>
</dbReference>
<keyword evidence="2" id="KW-0479">Metal-binding</keyword>
<evidence type="ECO:0000256" key="4">
    <source>
        <dbReference type="ARBA" id="ARBA00023008"/>
    </source>
</evidence>
<feature type="domain" description="Plastocyanin-like" evidence="5">
    <location>
        <begin position="175"/>
        <end position="321"/>
    </location>
</feature>
<comment type="caution">
    <text evidence="8">The sequence shown here is derived from an EMBL/GenBank/DDBJ whole genome shotgun (WGS) entry which is preliminary data.</text>
</comment>
<organism evidence="8 9">
    <name type="scientific">Dryococelus australis</name>
    <dbReference type="NCBI Taxonomy" id="614101"/>
    <lineage>
        <taxon>Eukaryota</taxon>
        <taxon>Metazoa</taxon>
        <taxon>Ecdysozoa</taxon>
        <taxon>Arthropoda</taxon>
        <taxon>Hexapoda</taxon>
        <taxon>Insecta</taxon>
        <taxon>Pterygota</taxon>
        <taxon>Neoptera</taxon>
        <taxon>Polyneoptera</taxon>
        <taxon>Phasmatodea</taxon>
        <taxon>Verophasmatodea</taxon>
        <taxon>Anareolatae</taxon>
        <taxon>Phasmatidae</taxon>
        <taxon>Eurycanthinae</taxon>
        <taxon>Dryococelus</taxon>
    </lineage>
</organism>
<evidence type="ECO:0000259" key="6">
    <source>
        <dbReference type="Pfam" id="PF07731"/>
    </source>
</evidence>
<name>A0ABQ9IDU7_9NEOP</name>
<evidence type="ECO:0000313" key="8">
    <source>
        <dbReference type="EMBL" id="KAJ8894501.1"/>
    </source>
</evidence>
<proteinExistence type="inferred from homology"/>
<keyword evidence="9" id="KW-1185">Reference proteome</keyword>
<gene>
    <name evidence="8" type="ORF">PR048_007155</name>
</gene>
<feature type="domain" description="Plastocyanin-like" evidence="7">
    <location>
        <begin position="47"/>
        <end position="134"/>
    </location>
</feature>
<dbReference type="PROSITE" id="PS00080">
    <property type="entry name" value="MULTICOPPER_OXIDASE2"/>
    <property type="match status" value="1"/>
</dbReference>
<dbReference type="Pfam" id="PF00394">
    <property type="entry name" value="Cu-oxidase"/>
    <property type="match status" value="1"/>
</dbReference>
<dbReference type="Pfam" id="PF07732">
    <property type="entry name" value="Cu-oxidase_3"/>
    <property type="match status" value="1"/>
</dbReference>
<dbReference type="CDD" id="cd13858">
    <property type="entry name" value="CuRO_1_tcLCC2_insect_like"/>
    <property type="match status" value="1"/>
</dbReference>